<feature type="signal peptide" evidence="1">
    <location>
        <begin position="1"/>
        <end position="21"/>
    </location>
</feature>
<proteinExistence type="predicted"/>
<dbReference type="Pfam" id="PF16389">
    <property type="entry name" value="DUF4998"/>
    <property type="match status" value="1"/>
</dbReference>
<name>A0A9Q5GUV7_9BACT</name>
<evidence type="ECO:0000313" key="2">
    <source>
        <dbReference type="EMBL" id="NSL90381.1"/>
    </source>
</evidence>
<dbReference type="AlphaFoldDB" id="A0A9Q5GUV7"/>
<reference evidence="2" key="1">
    <citation type="submission" date="2020-05" db="EMBL/GenBank/DDBJ databases">
        <title>Chitinophaga laudate sp. nov., isolated from a tropical peat swamp.</title>
        <authorList>
            <person name="Goh C.B.S."/>
            <person name="Lee M.S."/>
            <person name="Parimannan S."/>
            <person name="Pasbakhsh P."/>
            <person name="Yule C.M."/>
            <person name="Rajandas H."/>
            <person name="Loke S."/>
            <person name="Croft L."/>
            <person name="Tan J.B.L."/>
        </authorList>
    </citation>
    <scope>NUCLEOTIDE SEQUENCE</scope>
    <source>
        <strain evidence="2">Mgbs1</strain>
    </source>
</reference>
<dbReference type="OrthoDB" id="1043438at2"/>
<dbReference type="SUPFAM" id="SSF49265">
    <property type="entry name" value="Fibronectin type III"/>
    <property type="match status" value="1"/>
</dbReference>
<dbReference type="InterPro" id="IPR013783">
    <property type="entry name" value="Ig-like_fold"/>
</dbReference>
<dbReference type="EMBL" id="RIAR02000001">
    <property type="protein sequence ID" value="NSL90381.1"/>
    <property type="molecule type" value="Genomic_DNA"/>
</dbReference>
<evidence type="ECO:0000313" key="3">
    <source>
        <dbReference type="Proteomes" id="UP000281028"/>
    </source>
</evidence>
<sequence length="243" mass="27141">MKHIRYIRGAVWLLAVAAGFAACSKMDDTYRDFLQGGEIIYTGKVDSLRAYPGRNRVLLAWALVSDPKITRCRVYWNQGHDSSEIAVRRSGGVDQVQLLLGGMAENTYTFQVYTYDNAGHSSVREETIANVYGDVYLSTLSNRPVRSAKYDAAKKEATIWWYGVNNQAVSVEVNYINTAGAAATIIQVADSIPDNPRDAPEFRARLKLPDYKAGTAFSFRTAYKPVKFAIDTFYTAYETQGIQ</sequence>
<dbReference type="InterPro" id="IPR036116">
    <property type="entry name" value="FN3_sf"/>
</dbReference>
<dbReference type="Gene3D" id="2.60.40.10">
    <property type="entry name" value="Immunoglobulins"/>
    <property type="match status" value="1"/>
</dbReference>
<accession>A0A9Q5GUV7</accession>
<gene>
    <name evidence="2" type="ORF">ECE50_026400</name>
</gene>
<feature type="chain" id="PRO_5040158110" evidence="1">
    <location>
        <begin position="22"/>
        <end position="243"/>
    </location>
</feature>
<keyword evidence="1" id="KW-0732">Signal</keyword>
<dbReference type="PROSITE" id="PS51257">
    <property type="entry name" value="PROKAR_LIPOPROTEIN"/>
    <property type="match status" value="1"/>
</dbReference>
<protein>
    <submittedName>
        <fullName evidence="2">DUF4998 domain-containing protein</fullName>
    </submittedName>
</protein>
<organism evidence="2 3">
    <name type="scientific">Chitinophaga solisilvae</name>
    <dbReference type="NCBI Taxonomy" id="1233460"/>
    <lineage>
        <taxon>Bacteria</taxon>
        <taxon>Pseudomonadati</taxon>
        <taxon>Bacteroidota</taxon>
        <taxon>Chitinophagia</taxon>
        <taxon>Chitinophagales</taxon>
        <taxon>Chitinophagaceae</taxon>
        <taxon>Chitinophaga</taxon>
    </lineage>
</organism>
<evidence type="ECO:0000256" key="1">
    <source>
        <dbReference type="SAM" id="SignalP"/>
    </source>
</evidence>
<dbReference type="Proteomes" id="UP000281028">
    <property type="component" value="Unassembled WGS sequence"/>
</dbReference>
<keyword evidence="3" id="KW-1185">Reference proteome</keyword>
<comment type="caution">
    <text evidence="2">The sequence shown here is derived from an EMBL/GenBank/DDBJ whole genome shotgun (WGS) entry which is preliminary data.</text>
</comment>